<reference evidence="2 3" key="1">
    <citation type="submission" date="2019-06" db="EMBL/GenBank/DDBJ databases">
        <title>Sequencing the genomes of 1000 actinobacteria strains.</title>
        <authorList>
            <person name="Klenk H.-P."/>
        </authorList>
    </citation>
    <scope>NUCLEOTIDE SEQUENCE [LARGE SCALE GENOMIC DNA]</scope>
    <source>
        <strain evidence="2 3">DSM 18607</strain>
    </source>
</reference>
<organism evidence="2 3">
    <name type="scientific">Lapillicoccus jejuensis</name>
    <dbReference type="NCBI Taxonomy" id="402171"/>
    <lineage>
        <taxon>Bacteria</taxon>
        <taxon>Bacillati</taxon>
        <taxon>Actinomycetota</taxon>
        <taxon>Actinomycetes</taxon>
        <taxon>Micrococcales</taxon>
        <taxon>Intrasporangiaceae</taxon>
        <taxon>Lapillicoccus</taxon>
    </lineage>
</organism>
<feature type="domain" description="GmrSD restriction endonucleases N-terminal" evidence="1">
    <location>
        <begin position="81"/>
        <end position="209"/>
    </location>
</feature>
<comment type="caution">
    <text evidence="2">The sequence shown here is derived from an EMBL/GenBank/DDBJ whole genome shotgun (WGS) entry which is preliminary data.</text>
</comment>
<dbReference type="Proteomes" id="UP000317893">
    <property type="component" value="Unassembled WGS sequence"/>
</dbReference>
<evidence type="ECO:0000313" key="2">
    <source>
        <dbReference type="EMBL" id="TQJ08444.1"/>
    </source>
</evidence>
<dbReference type="InterPro" id="IPR004919">
    <property type="entry name" value="GmrSD_N"/>
</dbReference>
<dbReference type="AlphaFoldDB" id="A0A542DZR6"/>
<dbReference type="Pfam" id="PF03235">
    <property type="entry name" value="GmrSD_N"/>
    <property type="match status" value="1"/>
</dbReference>
<evidence type="ECO:0000259" key="1">
    <source>
        <dbReference type="Pfam" id="PF03235"/>
    </source>
</evidence>
<sequence>MVVHLGARLYASLMTDSAAPDAIVEEQFAGEGTGVELETTDDDASPAREIEPWDPEKIRVSTKSFSLRNVLDMIDADDLELAPDFQRNRVWKARQKSRLIESLLLQIPLPAFYFAEDADGLLRVVDGLQRLSTIHGFVRGQEFALDDLEYLEKDGSKFSDLEPALQRRLHNAQIVVHVIDPSTPEEVKYDIFKRINTGGEPLNAMEVRHCMSRTRSRDFLKRCAASEAFQTATGGVLKDHVRMQDREAALRFCAFRMLGDISNYDEYGSLERLLDWAVRQIDDNAALSDSQLAALFEDFELAMNNATLVFGGHAFRKWPTTSERYSPINRALFESWAVVLADYDERSLTPIASAIVRKAREVMTSDPNYIASISSSTSDARRVEMRFMVPRRLVSRLAS</sequence>
<dbReference type="PANTHER" id="PTHR39639">
    <property type="entry name" value="CHROMOSOME 16, WHOLE GENOME SHOTGUN SEQUENCE"/>
    <property type="match status" value="1"/>
</dbReference>
<dbReference type="PANTHER" id="PTHR39639:SF1">
    <property type="entry name" value="DUF262 DOMAIN-CONTAINING PROTEIN"/>
    <property type="match status" value="1"/>
</dbReference>
<proteinExistence type="predicted"/>
<protein>
    <submittedName>
        <fullName evidence="2">Uncharacterized protein DUF262</fullName>
    </submittedName>
</protein>
<dbReference type="EMBL" id="VFMN01000001">
    <property type="protein sequence ID" value="TQJ08444.1"/>
    <property type="molecule type" value="Genomic_DNA"/>
</dbReference>
<gene>
    <name evidence="2" type="ORF">FB458_1533</name>
</gene>
<keyword evidence="3" id="KW-1185">Reference proteome</keyword>
<evidence type="ECO:0000313" key="3">
    <source>
        <dbReference type="Proteomes" id="UP000317893"/>
    </source>
</evidence>
<accession>A0A542DZR6</accession>
<name>A0A542DZR6_9MICO</name>